<accession>A0A6N2CFS6</accession>
<comment type="caution">
    <text evidence="1">The sequence shown here is derived from an EMBL/GenBank/DDBJ whole genome shotgun (WGS) entry which is preliminary data.</text>
</comment>
<reference evidence="1" key="1">
    <citation type="submission" date="2019-05" db="EMBL/GenBank/DDBJ databases">
        <title>The de novo reference genome and transcriptome assemblies of the wild tomato species Solanum chilense.</title>
        <authorList>
            <person name="Stam R."/>
            <person name="Nosenko T."/>
            <person name="Hoerger A.C."/>
            <person name="Stephan W."/>
            <person name="Seidel M.A."/>
            <person name="Kuhn J.M.M."/>
            <person name="Haberer G."/>
            <person name="Tellier A."/>
        </authorList>
    </citation>
    <scope>NUCLEOTIDE SEQUENCE</scope>
    <source>
        <tissue evidence="1">Mature leaves</tissue>
    </source>
</reference>
<dbReference type="AlphaFoldDB" id="A0A6N2CFS6"/>
<dbReference type="PANTHER" id="PTHR37610">
    <property type="entry name" value="CCHC-TYPE DOMAIN-CONTAINING PROTEIN"/>
    <property type="match status" value="1"/>
</dbReference>
<dbReference type="EMBL" id="RXGB01000316">
    <property type="protein sequence ID" value="TMX03994.1"/>
    <property type="molecule type" value="Genomic_DNA"/>
</dbReference>
<proteinExistence type="predicted"/>
<dbReference type="PANTHER" id="PTHR37610:SF78">
    <property type="entry name" value="GAG-POLYPEPTIDE OF LTR COPIA-TYPE-RELATED"/>
    <property type="match status" value="1"/>
</dbReference>
<name>A0A6N2CFS6_SOLCI</name>
<organism evidence="1">
    <name type="scientific">Solanum chilense</name>
    <name type="common">Tomato</name>
    <name type="synonym">Lycopersicon chilense</name>
    <dbReference type="NCBI Taxonomy" id="4083"/>
    <lineage>
        <taxon>Eukaryota</taxon>
        <taxon>Viridiplantae</taxon>
        <taxon>Streptophyta</taxon>
        <taxon>Embryophyta</taxon>
        <taxon>Tracheophyta</taxon>
        <taxon>Spermatophyta</taxon>
        <taxon>Magnoliopsida</taxon>
        <taxon>eudicotyledons</taxon>
        <taxon>Gunneridae</taxon>
        <taxon>Pentapetalae</taxon>
        <taxon>asterids</taxon>
        <taxon>lamiids</taxon>
        <taxon>Solanales</taxon>
        <taxon>Solanaceae</taxon>
        <taxon>Solanoideae</taxon>
        <taxon>Solaneae</taxon>
        <taxon>Solanum</taxon>
        <taxon>Solanum subgen. Lycopersicon</taxon>
    </lineage>
</organism>
<sequence length="208" mass="23689">MAVSESNEAAVAPSHSIEIDHYHPLYLHPSDTSGKSKLGFVDGKHTREAFPSSLHDLWEKYNAIVLSWIIDSIRKEPLSSVIYALNASKVWSDLKERFDKVDVSHIYFLHKEIHSRSQGTSTVSDYFSRLRECCDVFDAIMPRPACNCLESRKNMQHFDYQCLLQFLTGLNESYAPSKSQIVLMTHTPSINQAYSMVISEESQRSLGK</sequence>
<protein>
    <submittedName>
        <fullName evidence="1">Uncharacterized protein</fullName>
    </submittedName>
</protein>
<evidence type="ECO:0000313" key="1">
    <source>
        <dbReference type="EMBL" id="TMX03994.1"/>
    </source>
</evidence>
<gene>
    <name evidence="1" type="ORF">EJD97_012376</name>
</gene>